<dbReference type="KEGG" id="pti:PHATR_46705"/>
<dbReference type="GeneID" id="7204616"/>
<dbReference type="InParanoid" id="B5Y3I8"/>
<evidence type="ECO:0000313" key="2">
    <source>
        <dbReference type="EMBL" id="ACI65317.1"/>
    </source>
</evidence>
<protein>
    <submittedName>
        <fullName evidence="2">Uncharacterized protein</fullName>
    </submittedName>
</protein>
<keyword evidence="1" id="KW-0732">Signal</keyword>
<sequence length="156" mass="16783">MKLSCLFVSSIAFLLSKATVVVAQQSGVQVGDTVTAEGFIMDYFCIFDEVLLDNPSVRTLEGPDQHSVHCLVDISVCRESAYEILGDPVDGEILYTRDLRVDEAGKMMLIDAAREEPEAAAEPSPPAATSAVTITQSSHWVFKILATGALSVCLCL</sequence>
<dbReference type="RefSeq" id="XP_002185847.1">
    <property type="nucleotide sequence ID" value="XM_002185811.1"/>
</dbReference>
<name>B5Y3I8_PHATC</name>
<proteinExistence type="predicted"/>
<accession>B5Y3I8</accession>
<dbReference type="PaxDb" id="2850-Phatr46705"/>
<dbReference type="OrthoDB" id="196778at2759"/>
<reference evidence="3" key="2">
    <citation type="submission" date="2008-08" db="EMBL/GenBank/DDBJ databases">
        <authorList>
            <consortium name="Diatom Consortium"/>
            <person name="Grigoriev I."/>
            <person name="Grimwood J."/>
            <person name="Kuo A."/>
            <person name="Otillar R.P."/>
            <person name="Salamov A."/>
            <person name="Detter J.C."/>
            <person name="Lindquist E."/>
            <person name="Shapiro H."/>
            <person name="Lucas S."/>
            <person name="Glavina del Rio T."/>
            <person name="Pitluck S."/>
            <person name="Rokhsar D."/>
            <person name="Bowler C."/>
        </authorList>
    </citation>
    <scope>GENOME REANNOTATION</scope>
    <source>
        <strain evidence="3">CCAP 1055/1</strain>
    </source>
</reference>
<evidence type="ECO:0000313" key="3">
    <source>
        <dbReference type="Proteomes" id="UP000000759"/>
    </source>
</evidence>
<feature type="signal peptide" evidence="1">
    <location>
        <begin position="1"/>
        <end position="23"/>
    </location>
</feature>
<dbReference type="EMBL" id="CP001141">
    <property type="protein sequence ID" value="ACI65317.1"/>
    <property type="molecule type" value="Genomic_DNA"/>
</dbReference>
<dbReference type="AlphaFoldDB" id="B5Y3I8"/>
<evidence type="ECO:0000256" key="1">
    <source>
        <dbReference type="SAM" id="SignalP"/>
    </source>
</evidence>
<gene>
    <name evidence="2" type="ORF">PHATR_46705</name>
</gene>
<dbReference type="Proteomes" id="UP000000759">
    <property type="component" value="Chromosome 11"/>
</dbReference>
<feature type="chain" id="PRO_5002838754" evidence="1">
    <location>
        <begin position="24"/>
        <end position="156"/>
    </location>
</feature>
<keyword evidence="3" id="KW-1185">Reference proteome</keyword>
<reference evidence="2 3" key="1">
    <citation type="journal article" date="2008" name="Nature">
        <title>The Phaeodactylum genome reveals the evolutionary history of diatom genomes.</title>
        <authorList>
            <person name="Bowler C."/>
            <person name="Allen A.E."/>
            <person name="Badger J.H."/>
            <person name="Grimwood J."/>
            <person name="Jabbari K."/>
            <person name="Kuo A."/>
            <person name="Maheswari U."/>
            <person name="Martens C."/>
            <person name="Maumus F."/>
            <person name="Otillar R.P."/>
            <person name="Rayko E."/>
            <person name="Salamov A."/>
            <person name="Vandepoele K."/>
            <person name="Beszteri B."/>
            <person name="Gruber A."/>
            <person name="Heijde M."/>
            <person name="Katinka M."/>
            <person name="Mock T."/>
            <person name="Valentin K."/>
            <person name="Verret F."/>
            <person name="Berges J.A."/>
            <person name="Brownlee C."/>
            <person name="Cadoret J.P."/>
            <person name="Chiovitti A."/>
            <person name="Choi C.J."/>
            <person name="Coesel S."/>
            <person name="De Martino A."/>
            <person name="Detter J.C."/>
            <person name="Durkin C."/>
            <person name="Falciatore A."/>
            <person name="Fournet J."/>
            <person name="Haruta M."/>
            <person name="Huysman M.J."/>
            <person name="Jenkins B.D."/>
            <person name="Jiroutova K."/>
            <person name="Jorgensen R.E."/>
            <person name="Joubert Y."/>
            <person name="Kaplan A."/>
            <person name="Kroger N."/>
            <person name="Kroth P.G."/>
            <person name="La Roche J."/>
            <person name="Lindquist E."/>
            <person name="Lommer M."/>
            <person name="Martin-Jezequel V."/>
            <person name="Lopez P.J."/>
            <person name="Lucas S."/>
            <person name="Mangogna M."/>
            <person name="McGinnis K."/>
            <person name="Medlin L.K."/>
            <person name="Montsant A."/>
            <person name="Oudot-Le Secq M.P."/>
            <person name="Napoli C."/>
            <person name="Obornik M."/>
            <person name="Parker M.S."/>
            <person name="Petit J.L."/>
            <person name="Porcel B.M."/>
            <person name="Poulsen N."/>
            <person name="Robison M."/>
            <person name="Rychlewski L."/>
            <person name="Rynearson T.A."/>
            <person name="Schmutz J."/>
            <person name="Shapiro H."/>
            <person name="Siaut M."/>
            <person name="Stanley M."/>
            <person name="Sussman M.R."/>
            <person name="Taylor A.R."/>
            <person name="Vardi A."/>
            <person name="von Dassow P."/>
            <person name="Vyverman W."/>
            <person name="Willis A."/>
            <person name="Wyrwicz L.S."/>
            <person name="Rokhsar D.S."/>
            <person name="Weissenbach J."/>
            <person name="Armbrust E.V."/>
            <person name="Green B.R."/>
            <person name="Van de Peer Y."/>
            <person name="Grigoriev I.V."/>
        </authorList>
    </citation>
    <scope>NUCLEOTIDE SEQUENCE [LARGE SCALE GENOMIC DNA]</scope>
    <source>
        <strain evidence="2 3">CCAP 1055/1</strain>
    </source>
</reference>
<organism evidence="2 3">
    <name type="scientific">Phaeodactylum tricornutum (strain CCAP 1055/1)</name>
    <dbReference type="NCBI Taxonomy" id="556484"/>
    <lineage>
        <taxon>Eukaryota</taxon>
        <taxon>Sar</taxon>
        <taxon>Stramenopiles</taxon>
        <taxon>Ochrophyta</taxon>
        <taxon>Bacillariophyta</taxon>
        <taxon>Bacillariophyceae</taxon>
        <taxon>Bacillariophycidae</taxon>
        <taxon>Naviculales</taxon>
        <taxon>Phaeodactylaceae</taxon>
        <taxon>Phaeodactylum</taxon>
    </lineage>
</organism>